<proteinExistence type="predicted"/>
<evidence type="ECO:0000313" key="3">
    <source>
        <dbReference type="EMBL" id="KAI9173661.1"/>
    </source>
</evidence>
<keyword evidence="2" id="KW-0472">Membrane</keyword>
<dbReference type="AlphaFoldDB" id="A0AAD5NPJ1"/>
<evidence type="ECO:0000256" key="2">
    <source>
        <dbReference type="SAM" id="Phobius"/>
    </source>
</evidence>
<sequence>MRVARVYGFSELHGALGEACLLLVASLQPFSCKLVLLVRVCIVGSRCCRLWLLLRSLCCCSSGGGWLVVVAWWIGLVRVNRTPGYELLLLLGSKKTKGITAAHHQGRGEDSDDEEDPEVVPVATEARSRSTDAELIKGLQLAHDGFRASWRAGPSSRIDDQTPPMDTTH</sequence>
<evidence type="ECO:0000256" key="1">
    <source>
        <dbReference type="SAM" id="MobiDB-lite"/>
    </source>
</evidence>
<gene>
    <name evidence="3" type="ORF">LWI28_004487</name>
</gene>
<dbReference type="Proteomes" id="UP001064489">
    <property type="component" value="Chromosome 8"/>
</dbReference>
<feature type="transmembrane region" description="Helical" evidence="2">
    <location>
        <begin position="50"/>
        <end position="74"/>
    </location>
</feature>
<comment type="caution">
    <text evidence="3">The sequence shown here is derived from an EMBL/GenBank/DDBJ whole genome shotgun (WGS) entry which is preliminary data.</text>
</comment>
<accession>A0AAD5NPJ1</accession>
<dbReference type="EMBL" id="JAJSOW010000103">
    <property type="protein sequence ID" value="KAI9173661.1"/>
    <property type="molecule type" value="Genomic_DNA"/>
</dbReference>
<keyword evidence="2" id="KW-1133">Transmembrane helix</keyword>
<feature type="region of interest" description="Disordered" evidence="1">
    <location>
        <begin position="101"/>
        <end position="129"/>
    </location>
</feature>
<keyword evidence="4" id="KW-1185">Reference proteome</keyword>
<keyword evidence="2" id="KW-0812">Transmembrane</keyword>
<name>A0AAD5NPJ1_ACENE</name>
<reference evidence="3" key="1">
    <citation type="journal article" date="2022" name="Plant J.">
        <title>Strategies of tolerance reflected in two North American maple genomes.</title>
        <authorList>
            <person name="McEvoy S.L."/>
            <person name="Sezen U.U."/>
            <person name="Trouern-Trend A."/>
            <person name="McMahon S.M."/>
            <person name="Schaberg P.G."/>
            <person name="Yang J."/>
            <person name="Wegrzyn J.L."/>
            <person name="Swenson N.G."/>
        </authorList>
    </citation>
    <scope>NUCLEOTIDE SEQUENCE</scope>
    <source>
        <strain evidence="3">91603</strain>
    </source>
</reference>
<reference evidence="3" key="2">
    <citation type="submission" date="2023-02" db="EMBL/GenBank/DDBJ databases">
        <authorList>
            <person name="Swenson N.G."/>
            <person name="Wegrzyn J.L."/>
            <person name="Mcevoy S.L."/>
        </authorList>
    </citation>
    <scope>NUCLEOTIDE SEQUENCE</scope>
    <source>
        <strain evidence="3">91603</strain>
        <tissue evidence="3">Leaf</tissue>
    </source>
</reference>
<feature type="region of interest" description="Disordered" evidence="1">
    <location>
        <begin position="147"/>
        <end position="169"/>
    </location>
</feature>
<protein>
    <submittedName>
        <fullName evidence="3">Uncharacterized protein</fullName>
    </submittedName>
</protein>
<organism evidence="3 4">
    <name type="scientific">Acer negundo</name>
    <name type="common">Box elder</name>
    <dbReference type="NCBI Taxonomy" id="4023"/>
    <lineage>
        <taxon>Eukaryota</taxon>
        <taxon>Viridiplantae</taxon>
        <taxon>Streptophyta</taxon>
        <taxon>Embryophyta</taxon>
        <taxon>Tracheophyta</taxon>
        <taxon>Spermatophyta</taxon>
        <taxon>Magnoliopsida</taxon>
        <taxon>eudicotyledons</taxon>
        <taxon>Gunneridae</taxon>
        <taxon>Pentapetalae</taxon>
        <taxon>rosids</taxon>
        <taxon>malvids</taxon>
        <taxon>Sapindales</taxon>
        <taxon>Sapindaceae</taxon>
        <taxon>Hippocastanoideae</taxon>
        <taxon>Acereae</taxon>
        <taxon>Acer</taxon>
    </lineage>
</organism>
<evidence type="ECO:0000313" key="4">
    <source>
        <dbReference type="Proteomes" id="UP001064489"/>
    </source>
</evidence>